<dbReference type="EMBL" id="JAKRKC020000002">
    <property type="protein sequence ID" value="MCK2218419.1"/>
    <property type="molecule type" value="Genomic_DNA"/>
</dbReference>
<evidence type="ECO:0000259" key="1">
    <source>
        <dbReference type="Pfam" id="PF25547"/>
    </source>
</evidence>
<dbReference type="Proteomes" id="UP001317259">
    <property type="component" value="Unassembled WGS sequence"/>
</dbReference>
<protein>
    <recommendedName>
        <fullName evidence="1">Outer membrane channel protein CpnT-like N-terminal domain-containing protein</fullName>
    </recommendedName>
</protein>
<dbReference type="Pfam" id="PF25547">
    <property type="entry name" value="WXG100_2"/>
    <property type="match status" value="1"/>
</dbReference>
<evidence type="ECO:0000313" key="3">
    <source>
        <dbReference type="Proteomes" id="UP001317259"/>
    </source>
</evidence>
<dbReference type="InterPro" id="IPR057746">
    <property type="entry name" value="CpnT-like_N"/>
</dbReference>
<organism evidence="2 3">
    <name type="scientific">Actinomadura luzonensis</name>
    <dbReference type="NCBI Taxonomy" id="2805427"/>
    <lineage>
        <taxon>Bacteria</taxon>
        <taxon>Bacillati</taxon>
        <taxon>Actinomycetota</taxon>
        <taxon>Actinomycetes</taxon>
        <taxon>Streptosporangiales</taxon>
        <taxon>Thermomonosporaceae</taxon>
        <taxon>Actinomadura</taxon>
    </lineage>
</organism>
<accession>A0ABT0G1F4</accession>
<evidence type="ECO:0000313" key="2">
    <source>
        <dbReference type="EMBL" id="MCK2218419.1"/>
    </source>
</evidence>
<dbReference type="RefSeq" id="WP_242375754.1">
    <property type="nucleotide sequence ID" value="NZ_JAKRKC020000002.1"/>
</dbReference>
<keyword evidence="3" id="KW-1185">Reference proteome</keyword>
<sequence>MGLRLPAELAFLLNELGHHWPEADEDALYRLALSWLGFGARLSGVTGRADEAADAVRRGNAGEAVEAFLRGWRGGDAPRTVVAEGVTGSRVVAFCLVLCAALVLALKIHMIVQLVTLLARIRVAAATAAATSGGSLLTLPAAERLTRLLLDLARHRTARVLVA</sequence>
<feature type="domain" description="Outer membrane channel protein CpnT-like N-terminal" evidence="1">
    <location>
        <begin position="18"/>
        <end position="136"/>
    </location>
</feature>
<gene>
    <name evidence="2" type="ORF">MF672_032180</name>
</gene>
<reference evidence="2 3" key="1">
    <citation type="submission" date="2022-04" db="EMBL/GenBank/DDBJ databases">
        <title>Genome draft of Actinomadura sp. ATCC 31491.</title>
        <authorList>
            <person name="Shi X."/>
            <person name="Du Y."/>
        </authorList>
    </citation>
    <scope>NUCLEOTIDE SEQUENCE [LARGE SCALE GENOMIC DNA]</scope>
    <source>
        <strain evidence="2 3">ATCC 31491</strain>
    </source>
</reference>
<name>A0ABT0G1F4_9ACTN</name>
<comment type="caution">
    <text evidence="2">The sequence shown here is derived from an EMBL/GenBank/DDBJ whole genome shotgun (WGS) entry which is preliminary data.</text>
</comment>
<proteinExistence type="predicted"/>